<accession>A0A0F9F532</accession>
<comment type="caution">
    <text evidence="1">The sequence shown here is derived from an EMBL/GenBank/DDBJ whole genome shotgun (WGS) entry which is preliminary data.</text>
</comment>
<gene>
    <name evidence="1" type="ORF">LCGC14_2286640</name>
</gene>
<dbReference type="AlphaFoldDB" id="A0A0F9F532"/>
<name>A0A0F9F532_9ZZZZ</name>
<reference evidence="1" key="1">
    <citation type="journal article" date="2015" name="Nature">
        <title>Complex archaea that bridge the gap between prokaryotes and eukaryotes.</title>
        <authorList>
            <person name="Spang A."/>
            <person name="Saw J.H."/>
            <person name="Jorgensen S.L."/>
            <person name="Zaremba-Niedzwiedzka K."/>
            <person name="Martijn J."/>
            <person name="Lind A.E."/>
            <person name="van Eijk R."/>
            <person name="Schleper C."/>
            <person name="Guy L."/>
            <person name="Ettema T.J."/>
        </authorList>
    </citation>
    <scope>NUCLEOTIDE SEQUENCE</scope>
</reference>
<protein>
    <submittedName>
        <fullName evidence="1">Uncharacterized protein</fullName>
    </submittedName>
</protein>
<evidence type="ECO:0000313" key="1">
    <source>
        <dbReference type="EMBL" id="KKL52320.1"/>
    </source>
</evidence>
<organism evidence="1">
    <name type="scientific">marine sediment metagenome</name>
    <dbReference type="NCBI Taxonomy" id="412755"/>
    <lineage>
        <taxon>unclassified sequences</taxon>
        <taxon>metagenomes</taxon>
        <taxon>ecological metagenomes</taxon>
    </lineage>
</organism>
<proteinExistence type="predicted"/>
<sequence>MPKATQWDSINLDVSSIQITFNESSEANEGKKAAITGKVTVQAKTPEGDTRLEHETFQKFDDLDEDATPNEIYDALGTITGANLQNVLKLVGIKAINEDLSA</sequence>
<dbReference type="EMBL" id="LAZR01031935">
    <property type="protein sequence ID" value="KKL52320.1"/>
    <property type="molecule type" value="Genomic_DNA"/>
</dbReference>